<feature type="transmembrane region" description="Helical" evidence="4">
    <location>
        <begin position="1128"/>
        <end position="1149"/>
    </location>
</feature>
<dbReference type="InterPro" id="IPR006162">
    <property type="entry name" value="Ppantetheine_attach_site"/>
</dbReference>
<dbReference type="GO" id="GO:0031177">
    <property type="term" value="F:phosphopantetheine binding"/>
    <property type="evidence" value="ECO:0007669"/>
    <property type="project" value="TreeGrafter"/>
</dbReference>
<evidence type="ECO:0000259" key="5">
    <source>
        <dbReference type="PROSITE" id="PS50075"/>
    </source>
</evidence>
<dbReference type="PRINTS" id="PR00154">
    <property type="entry name" value="AMPBINDING"/>
</dbReference>
<feature type="domain" description="Carrier" evidence="5">
    <location>
        <begin position="551"/>
        <end position="628"/>
    </location>
</feature>
<dbReference type="Pfam" id="PF00550">
    <property type="entry name" value="PP-binding"/>
    <property type="match status" value="1"/>
</dbReference>
<dbReference type="InterPro" id="IPR045851">
    <property type="entry name" value="AMP-bd_C_sf"/>
</dbReference>
<dbReference type="Proteomes" id="UP000198917">
    <property type="component" value="Unassembled WGS sequence"/>
</dbReference>
<feature type="transmembrane region" description="Helical" evidence="4">
    <location>
        <begin position="650"/>
        <end position="675"/>
    </location>
</feature>
<reference evidence="6 7" key="1">
    <citation type="submission" date="2016-10" db="EMBL/GenBank/DDBJ databases">
        <authorList>
            <person name="Varghese N."/>
            <person name="Submissions S."/>
        </authorList>
    </citation>
    <scope>NUCLEOTIDE SEQUENCE [LARGE SCALE GENOMIC DNA]</scope>
    <source>
        <strain evidence="6 7">PDC82</strain>
    </source>
</reference>
<evidence type="ECO:0000256" key="2">
    <source>
        <dbReference type="ARBA" id="ARBA00022553"/>
    </source>
</evidence>
<dbReference type="GO" id="GO:0005737">
    <property type="term" value="C:cytoplasm"/>
    <property type="evidence" value="ECO:0007669"/>
    <property type="project" value="TreeGrafter"/>
</dbReference>
<dbReference type="EMBL" id="FNEW01000010">
    <property type="protein sequence ID" value="SDK51680.1"/>
    <property type="molecule type" value="Genomic_DNA"/>
</dbReference>
<dbReference type="PROSITE" id="PS50075">
    <property type="entry name" value="CARRIER"/>
    <property type="match status" value="1"/>
</dbReference>
<organism evidence="6 7">
    <name type="scientific">Agrobacterium fabrum</name>
    <dbReference type="NCBI Taxonomy" id="1176649"/>
    <lineage>
        <taxon>Bacteria</taxon>
        <taxon>Pseudomonadati</taxon>
        <taxon>Pseudomonadota</taxon>
        <taxon>Alphaproteobacteria</taxon>
        <taxon>Hyphomicrobiales</taxon>
        <taxon>Rhizobiaceae</taxon>
        <taxon>Rhizobium/Agrobacterium group</taxon>
        <taxon>Agrobacterium</taxon>
        <taxon>Agrobacterium tumefaciens complex</taxon>
    </lineage>
</organism>
<dbReference type="Gene3D" id="3.30.300.30">
    <property type="match status" value="1"/>
</dbReference>
<dbReference type="Gene3D" id="3.40.50.12780">
    <property type="entry name" value="N-terminal domain of ligase-like"/>
    <property type="match status" value="1"/>
</dbReference>
<name>A0A7Z7BSV3_9HYPH</name>
<dbReference type="InterPro" id="IPR012728">
    <property type="entry name" value="Pls/PosA_C"/>
</dbReference>
<dbReference type="FunFam" id="3.40.50.980:FF:000001">
    <property type="entry name" value="Non-ribosomal peptide synthetase"/>
    <property type="match status" value="1"/>
</dbReference>
<keyword evidence="1" id="KW-0596">Phosphopantetheine</keyword>
<dbReference type="PANTHER" id="PTHR45527:SF1">
    <property type="entry name" value="FATTY ACID SYNTHASE"/>
    <property type="match status" value="1"/>
</dbReference>
<keyword evidence="2" id="KW-0597">Phosphoprotein</keyword>
<dbReference type="Pfam" id="PF00501">
    <property type="entry name" value="AMP-binding"/>
    <property type="match status" value="1"/>
</dbReference>
<evidence type="ECO:0000256" key="4">
    <source>
        <dbReference type="SAM" id="Phobius"/>
    </source>
</evidence>
<gene>
    <name evidence="6" type="ORF">SAMN05428983_5193</name>
</gene>
<feature type="transmembrane region" description="Helical" evidence="4">
    <location>
        <begin position="687"/>
        <end position="714"/>
    </location>
</feature>
<dbReference type="NCBIfam" id="TIGR02353">
    <property type="entry name" value="NRPS_term_dom"/>
    <property type="match status" value="1"/>
</dbReference>
<dbReference type="PANTHER" id="PTHR45527">
    <property type="entry name" value="NONRIBOSOMAL PEPTIDE SYNTHETASE"/>
    <property type="match status" value="1"/>
</dbReference>
<sequence length="1344" mass="146804">MPGAPMDRNVTAERQLEPTVFAPIAPSLPVREDEPYARDEMLHEIFEQTAKRFQAKCAVRLLGHDPENSRRTQLSYAQLAERATRFARQLRAMGVQRGDRVVICLPRGLDQYMAILGTLWAGACYVPVDWSYPQDRIDFIAEDSGATLIVTDAERAGGMRVTTLVVNETLGDLAAQDAVPITRAESGASPDDLAYIIYTSGTTGRPKGVMISHRSACHFLRSEGAILAIEESDRVFGGFSIAFDMSIETMWSAFSAGAELLVATEALHKAGPDVGITLAAESVTVWHVVPSLFTLVEAEIPTLRIVNLGGEACPPDLVERWARPGLRILNTYGPTETTVTATWTEVQPGRRVTIGRPLPGYTAWIVDEKLWPVAAGAEGELVIGGPGLSGGYVNRPDLTADKFVNTPFHGPDGLPARIYRSGDLVRLDAVGDIEFMGRIDTQVKIRGFRVELAEIEAVTAEDASVAQAVVHLFRDNDGSELLAAFLVARGSAAIDMEAARKRVNDRLPNYMRPVAYQVLDALPTLPASGKVDRKALQRPVVVAVTDRETVAPETPLEIQLHAIWSEAFAPQKVSVEDDLFEDLGGHSLKAARLASAIRKSSGLSGVSIQDLYAAPTIRRLAERLRDRVMADTAVLEPFHRVSEFQKRLCWALQTIALVPIYAVAGLQWFFPYLAYTYLVEDFGRVSALLLGGLSFVFIPPLGMVFAIIVKWLIIGRYKPGDYPLWGSYYLRWWLVRRLSDIIATPYLSGTPMIRFYYRLLGARIGRRAFIGTVSIDTADLVTIGDDAIVSDYAMLATSSVERGLLRIGSVRIGNSAFIGTMSVVGRNSAIGDAAALDDLSSLPMNQSIPSGESWSGSPAKCIATGRIAQRDGEAGFLRRLLVGFGLFIAAVVLPLVAILPIAPGLIAMIEIDWNTDGYSYLLISPFLALTYIILMCVLTVAAKRLILGPVRPGRYSIHSWFYLRFWFVQQVTDLALALLHPIYATLYVIPWYRALGVRIGKRAEISTAAKIVPDLVDIGPESFIADAVVFGAARHEPGIIELAHTRIGRRSFIGNSAVLPTGATIADGVLIGVLSKPPADGGAEQPDGTWFGSPPISLPVRQAVGLFDEGARFNPRPRLVAMRLAIEAIRVILPLTLFLAFFSLLFSVVGDIQDYDDSHLLIAVIFPFLYIGFALACGLSVVALKWLVMGRYKPTTKPLWSTFVWRTELVTATYENLAVPNLLQPLRGTPWLAFFLRLLGCKIGRDCFIDTTDITEHDLVRIGDEVALNEFSGLQTHLFEDRVMKVSGVTVGDRAVIGSYAIVLYDAEIGEDAQLGDLSVVMKGETLPAGTSWEGSPAQLVRNA</sequence>
<feature type="transmembrane region" description="Helical" evidence="4">
    <location>
        <begin position="880"/>
        <end position="906"/>
    </location>
</feature>
<keyword evidence="3" id="KW-0479">Metal-binding</keyword>
<dbReference type="SUPFAM" id="SSF47336">
    <property type="entry name" value="ACP-like"/>
    <property type="match status" value="1"/>
</dbReference>
<dbReference type="CDD" id="cd05930">
    <property type="entry name" value="A_NRPS"/>
    <property type="match status" value="1"/>
</dbReference>
<dbReference type="Pfam" id="PF13193">
    <property type="entry name" value="AMP-binding_C"/>
    <property type="match status" value="1"/>
</dbReference>
<evidence type="ECO:0000256" key="1">
    <source>
        <dbReference type="ARBA" id="ARBA00022450"/>
    </source>
</evidence>
<dbReference type="InterPro" id="IPR025110">
    <property type="entry name" value="AMP-bd_C"/>
</dbReference>
<dbReference type="InterPro" id="IPR010071">
    <property type="entry name" value="AA_adenyl_dom"/>
</dbReference>
<dbReference type="Gene3D" id="2.160.10.10">
    <property type="entry name" value="Hexapeptide repeat proteins"/>
    <property type="match status" value="3"/>
</dbReference>
<dbReference type="NCBIfam" id="TIGR01733">
    <property type="entry name" value="AA-adenyl-dom"/>
    <property type="match status" value="1"/>
</dbReference>
<dbReference type="PROSITE" id="PS00012">
    <property type="entry name" value="PHOSPHOPANTETHEINE"/>
    <property type="match status" value="1"/>
</dbReference>
<dbReference type="InterPro" id="IPR042099">
    <property type="entry name" value="ANL_N_sf"/>
</dbReference>
<keyword evidence="4" id="KW-1133">Transmembrane helix</keyword>
<accession>A0A7Z7BSV3</accession>
<dbReference type="GO" id="GO:0044550">
    <property type="term" value="P:secondary metabolite biosynthetic process"/>
    <property type="evidence" value="ECO:0007669"/>
    <property type="project" value="TreeGrafter"/>
</dbReference>
<dbReference type="Gene3D" id="1.10.1200.10">
    <property type="entry name" value="ACP-like"/>
    <property type="match status" value="1"/>
</dbReference>
<feature type="transmembrane region" description="Helical" evidence="4">
    <location>
        <begin position="974"/>
        <end position="992"/>
    </location>
</feature>
<dbReference type="GO" id="GO:0043041">
    <property type="term" value="P:amino acid activation for nonribosomal peptide biosynthetic process"/>
    <property type="evidence" value="ECO:0007669"/>
    <property type="project" value="TreeGrafter"/>
</dbReference>
<feature type="transmembrane region" description="Helical" evidence="4">
    <location>
        <begin position="918"/>
        <end position="940"/>
    </location>
</feature>
<keyword evidence="4" id="KW-0472">Membrane</keyword>
<dbReference type="SUPFAM" id="SSF56801">
    <property type="entry name" value="Acetyl-CoA synthetase-like"/>
    <property type="match status" value="1"/>
</dbReference>
<evidence type="ECO:0000256" key="3">
    <source>
        <dbReference type="ARBA" id="ARBA00022723"/>
    </source>
</evidence>
<dbReference type="SUPFAM" id="SSF51161">
    <property type="entry name" value="Trimeric LpxA-like enzymes"/>
    <property type="match status" value="3"/>
</dbReference>
<evidence type="ECO:0000313" key="6">
    <source>
        <dbReference type="EMBL" id="SDK51680.1"/>
    </source>
</evidence>
<dbReference type="InterPro" id="IPR000873">
    <property type="entry name" value="AMP-dep_synth/lig_dom"/>
</dbReference>
<protein>
    <recommendedName>
        <fullName evidence="5">Carrier domain-containing protein</fullName>
    </recommendedName>
</protein>
<dbReference type="InterPro" id="IPR036736">
    <property type="entry name" value="ACP-like_sf"/>
</dbReference>
<feature type="transmembrane region" description="Helical" evidence="4">
    <location>
        <begin position="1161"/>
        <end position="1188"/>
    </location>
</feature>
<dbReference type="InterPro" id="IPR020459">
    <property type="entry name" value="AMP-binding"/>
</dbReference>
<evidence type="ECO:0000313" key="7">
    <source>
        <dbReference type="Proteomes" id="UP000198917"/>
    </source>
</evidence>
<comment type="caution">
    <text evidence="6">The sequence shown here is derived from an EMBL/GenBank/DDBJ whole genome shotgun (WGS) entry which is preliminary data.</text>
</comment>
<proteinExistence type="predicted"/>
<dbReference type="InterPro" id="IPR020845">
    <property type="entry name" value="AMP-binding_CS"/>
</dbReference>
<dbReference type="GO" id="GO:0046872">
    <property type="term" value="F:metal ion binding"/>
    <property type="evidence" value="ECO:0007669"/>
    <property type="project" value="UniProtKB-KW"/>
</dbReference>
<keyword evidence="4" id="KW-0812">Transmembrane</keyword>
<dbReference type="PROSITE" id="PS00455">
    <property type="entry name" value="AMP_BINDING"/>
    <property type="match status" value="1"/>
</dbReference>
<dbReference type="InterPro" id="IPR009081">
    <property type="entry name" value="PP-bd_ACP"/>
</dbReference>
<dbReference type="InterPro" id="IPR011004">
    <property type="entry name" value="Trimer_LpxA-like_sf"/>
</dbReference>